<reference evidence="1 2" key="2">
    <citation type="journal article" date="2021" name="Genomics">
        <title>High-quality reference genome for Clonorchis sinensis.</title>
        <authorList>
            <person name="Young N.D."/>
            <person name="Stroehlein A.J."/>
            <person name="Kinkar L."/>
            <person name="Wang T."/>
            <person name="Sohn W.M."/>
            <person name="Chang B.C.H."/>
            <person name="Kaur P."/>
            <person name="Weisz D."/>
            <person name="Dudchenko O."/>
            <person name="Aiden E.L."/>
            <person name="Korhonen P.K."/>
            <person name="Gasser R.B."/>
        </authorList>
    </citation>
    <scope>NUCLEOTIDE SEQUENCE [LARGE SCALE GENOMIC DNA]</scope>
    <source>
        <strain evidence="1">Cs-k2</strain>
    </source>
</reference>
<keyword evidence="2" id="KW-1185">Reference proteome</keyword>
<name>A0A3R7EWG8_CLOSI</name>
<organism evidence="1 2">
    <name type="scientific">Clonorchis sinensis</name>
    <name type="common">Chinese liver fluke</name>
    <dbReference type="NCBI Taxonomy" id="79923"/>
    <lineage>
        <taxon>Eukaryota</taxon>
        <taxon>Metazoa</taxon>
        <taxon>Spiralia</taxon>
        <taxon>Lophotrochozoa</taxon>
        <taxon>Platyhelminthes</taxon>
        <taxon>Trematoda</taxon>
        <taxon>Digenea</taxon>
        <taxon>Opisthorchiida</taxon>
        <taxon>Opisthorchiata</taxon>
        <taxon>Opisthorchiidae</taxon>
        <taxon>Clonorchis</taxon>
    </lineage>
</organism>
<dbReference type="EMBL" id="NIRI02000056">
    <property type="protein sequence ID" value="KAG5446638.1"/>
    <property type="molecule type" value="Genomic_DNA"/>
</dbReference>
<dbReference type="Proteomes" id="UP000286415">
    <property type="component" value="Unassembled WGS sequence"/>
</dbReference>
<accession>A0A3R7EWG8</accession>
<proteinExistence type="predicted"/>
<evidence type="ECO:0000313" key="1">
    <source>
        <dbReference type="EMBL" id="KAG5446638.1"/>
    </source>
</evidence>
<dbReference type="AlphaFoldDB" id="A0A3R7EWG8"/>
<reference evidence="1 2" key="1">
    <citation type="journal article" date="2018" name="Biotechnol. Adv.">
        <title>Improved genomic resources and new bioinformatic workflow for the carcinogenic parasite Clonorchis sinensis: Biotechnological implications.</title>
        <authorList>
            <person name="Wang D."/>
            <person name="Korhonen P.K."/>
            <person name="Gasser R.B."/>
            <person name="Young N.D."/>
        </authorList>
    </citation>
    <scope>NUCLEOTIDE SEQUENCE [LARGE SCALE GENOMIC DNA]</scope>
    <source>
        <strain evidence="1">Cs-k2</strain>
    </source>
</reference>
<gene>
    <name evidence="1" type="ORF">CSKR_108294</name>
</gene>
<sequence length="257" mass="29415">MAQWLDREFTDRKVRGSNPASASRLPLSRLGQPAVAQPSCFLRVAWQLGTERVLQLNDFFQMIVLTTSFLSFHSSAVHIQWPCRDLNPGRVTCDASVLPLLHQRTLDASEFPRLKIYLDHQLSCSFALQAKVSLKASSLLIKVWMHCCPLGDCLRSTVSRLVRCTPLNVLCYTVEWTDGCQCPQEECVWTRYSTNKLAEICSKAYCRFRLSWGSSGRRSPRVSGNLMFYLNPNWSVFDKYIHLQINLVLRKTHLEPS</sequence>
<protein>
    <submittedName>
        <fullName evidence="1">Uncharacterized protein</fullName>
    </submittedName>
</protein>
<comment type="caution">
    <text evidence="1">The sequence shown here is derived from an EMBL/GenBank/DDBJ whole genome shotgun (WGS) entry which is preliminary data.</text>
</comment>
<evidence type="ECO:0000313" key="2">
    <source>
        <dbReference type="Proteomes" id="UP000286415"/>
    </source>
</evidence>
<dbReference type="InParanoid" id="A0A3R7EWG8"/>